<comment type="caution">
    <text evidence="12">The sequence shown here is derived from an EMBL/GenBank/DDBJ whole genome shotgun (WGS) entry which is preliminary data.</text>
</comment>
<dbReference type="SUPFAM" id="SSF54001">
    <property type="entry name" value="Cysteine proteinases"/>
    <property type="match status" value="1"/>
</dbReference>
<dbReference type="PANTHER" id="PTHR47360">
    <property type="entry name" value="MUREIN DD-ENDOPEPTIDASE MEPS/MUREIN LD-CARBOXYPEPTIDASE"/>
    <property type="match status" value="1"/>
</dbReference>
<dbReference type="PROSITE" id="PS51257">
    <property type="entry name" value="PROKAR_LIPOPROTEIN"/>
    <property type="match status" value="1"/>
</dbReference>
<evidence type="ECO:0000256" key="3">
    <source>
        <dbReference type="ARBA" id="ARBA00022670"/>
    </source>
</evidence>
<dbReference type="RefSeq" id="WP_238896739.1">
    <property type="nucleotide sequence ID" value="NZ_JAKOGG010000008.1"/>
</dbReference>
<keyword evidence="8" id="KW-0564">Palmitate</keyword>
<evidence type="ECO:0000256" key="5">
    <source>
        <dbReference type="ARBA" id="ARBA00022801"/>
    </source>
</evidence>
<evidence type="ECO:0000256" key="7">
    <source>
        <dbReference type="ARBA" id="ARBA00023136"/>
    </source>
</evidence>
<accession>A0ABT2FLQ5</accession>
<sequence>MLRAYLSVSLLLFMLLLAGCSSAPEPTKVAAPSPNQLLLPVKTLAAFEQQWRGVPYRYGGSSKRGIDCSGFVQLTYQQLARMNLPRTTEEQASRGVKVARSELVSGDLVFFKTGWSSRHVGIYLSHNNFMHASTSEGVTISSLNTPYWRDAFWQARRLIAITQ</sequence>
<keyword evidence="7" id="KW-0472">Membrane</keyword>
<evidence type="ECO:0000256" key="10">
    <source>
        <dbReference type="SAM" id="SignalP"/>
    </source>
</evidence>
<feature type="domain" description="NlpC/P60" evidence="11">
    <location>
        <begin position="38"/>
        <end position="159"/>
    </location>
</feature>
<evidence type="ECO:0000259" key="11">
    <source>
        <dbReference type="PROSITE" id="PS51935"/>
    </source>
</evidence>
<evidence type="ECO:0000256" key="2">
    <source>
        <dbReference type="ARBA" id="ARBA00007074"/>
    </source>
</evidence>
<dbReference type="InterPro" id="IPR038765">
    <property type="entry name" value="Papain-like_cys_pep_sf"/>
</dbReference>
<evidence type="ECO:0000256" key="6">
    <source>
        <dbReference type="ARBA" id="ARBA00022807"/>
    </source>
</evidence>
<dbReference type="Gene3D" id="3.90.1720.10">
    <property type="entry name" value="endopeptidase domain like (from Nostoc punctiforme)"/>
    <property type="match status" value="1"/>
</dbReference>
<comment type="subcellular location">
    <subcellularLocation>
        <location evidence="1">Membrane</location>
        <topology evidence="1">Lipid-anchor</topology>
    </subcellularLocation>
</comment>
<reference evidence="13" key="1">
    <citation type="submission" date="2023-07" db="EMBL/GenBank/DDBJ databases">
        <title>Shewanella mangrovi sp. nov., an acetaldehyde- degrading bacterium isolated from mangrove sediment.</title>
        <authorList>
            <person name="Liu Y."/>
        </authorList>
    </citation>
    <scope>NUCLEOTIDE SEQUENCE [LARGE SCALE GENOMIC DNA]</scope>
    <source>
        <strain evidence="13">C32</strain>
    </source>
</reference>
<keyword evidence="9" id="KW-0449">Lipoprotein</keyword>
<dbReference type="InterPro" id="IPR000064">
    <property type="entry name" value="NLP_P60_dom"/>
</dbReference>
<keyword evidence="6" id="KW-0788">Thiol protease</keyword>
<dbReference type="Pfam" id="PF00877">
    <property type="entry name" value="NLPC_P60"/>
    <property type="match status" value="1"/>
</dbReference>
<proteinExistence type="inferred from homology"/>
<feature type="signal peptide" evidence="10">
    <location>
        <begin position="1"/>
        <end position="23"/>
    </location>
</feature>
<dbReference type="EMBL" id="JAKOGG010000008">
    <property type="protein sequence ID" value="MCS4557257.1"/>
    <property type="molecule type" value="Genomic_DNA"/>
</dbReference>
<evidence type="ECO:0000313" key="12">
    <source>
        <dbReference type="EMBL" id="MCS4557257.1"/>
    </source>
</evidence>
<evidence type="ECO:0000256" key="8">
    <source>
        <dbReference type="ARBA" id="ARBA00023139"/>
    </source>
</evidence>
<dbReference type="InterPro" id="IPR052062">
    <property type="entry name" value="Murein_DD/LD_carboxypeptidase"/>
</dbReference>
<dbReference type="PANTHER" id="PTHR47360:SF3">
    <property type="entry name" value="MUREIN DD-ENDOPEPTIDASE MEPS_MUREIN LD-CARBOXYPEPTIDASE"/>
    <property type="match status" value="1"/>
</dbReference>
<keyword evidence="4 10" id="KW-0732">Signal</keyword>
<evidence type="ECO:0000256" key="4">
    <source>
        <dbReference type="ARBA" id="ARBA00022729"/>
    </source>
</evidence>
<comment type="similarity">
    <text evidence="2">Belongs to the peptidase C40 family.</text>
</comment>
<keyword evidence="13" id="KW-1185">Reference proteome</keyword>
<dbReference type="Proteomes" id="UP001201549">
    <property type="component" value="Unassembled WGS sequence"/>
</dbReference>
<keyword evidence="3" id="KW-0645">Protease</keyword>
<evidence type="ECO:0000313" key="13">
    <source>
        <dbReference type="Proteomes" id="UP001201549"/>
    </source>
</evidence>
<dbReference type="PROSITE" id="PS51935">
    <property type="entry name" value="NLPC_P60"/>
    <property type="match status" value="1"/>
</dbReference>
<gene>
    <name evidence="12" type="ORF">L9G74_12455</name>
</gene>
<evidence type="ECO:0000256" key="1">
    <source>
        <dbReference type="ARBA" id="ARBA00004635"/>
    </source>
</evidence>
<keyword evidence="5" id="KW-0378">Hydrolase</keyword>
<organism evidence="12 13">
    <name type="scientific">Shewanella electrica</name>
    <dbReference type="NCBI Taxonomy" id="515560"/>
    <lineage>
        <taxon>Bacteria</taxon>
        <taxon>Pseudomonadati</taxon>
        <taxon>Pseudomonadota</taxon>
        <taxon>Gammaproteobacteria</taxon>
        <taxon>Alteromonadales</taxon>
        <taxon>Shewanellaceae</taxon>
        <taxon>Shewanella</taxon>
    </lineage>
</organism>
<feature type="chain" id="PRO_5047332912" evidence="10">
    <location>
        <begin position="24"/>
        <end position="163"/>
    </location>
</feature>
<protein>
    <submittedName>
        <fullName evidence="12">NlpC/P60 family protein</fullName>
    </submittedName>
</protein>
<name>A0ABT2FLQ5_9GAMM</name>
<evidence type="ECO:0000256" key="9">
    <source>
        <dbReference type="ARBA" id="ARBA00023288"/>
    </source>
</evidence>